<evidence type="ECO:0000313" key="1">
    <source>
        <dbReference type="EMBL" id="CRG91791.1"/>
    </source>
</evidence>
<keyword evidence="1" id="KW-0436">Ligase</keyword>
<sequence>MADPTLEGLPIELKVLVLFEVQDGDTLKSLVLASPGYHQAYRTVRPKLLKYLVKCQYSGFLDLAEALTAVRSEGVHFSLGVENAIFVLDNWRRRSELRGPNKPSTDSLDEPNSMEEIIKLLHFHKMLRFFLDDYSINAPRPPWIQPIEWEGKCLPLQLSLSERSRFLRAMCRLQIMKNIFGDPVYCLEHERCSSCWETKIWQSVETDELRDLQGPHHIYFIHEQAYRLFYGTIPPWEHEEMGSVFSYLVTKIKAISNEIADDLRQLSKSTPCEFFWDILPIEQRPPPCDIEVESDLVHFNQHVKGLAGLGPKFLYRILHMDQLSRRNIVCYNTRGFWPGPFIGLGTELPWDYKFPFTDPADRHDCQNFEQFWSTLSPIEQPTIGWKKKWLLPHNEEDNLEDSLNYEREHEKEWEWSYALWDDRRLQEWKAPLLDSP</sequence>
<gene>
    <name evidence="1" type="ORF">PISL3812_08843</name>
</gene>
<dbReference type="OMA" id="WEEPYLE"/>
<dbReference type="OrthoDB" id="5427059at2759"/>
<dbReference type="AlphaFoldDB" id="A0A0U1M9S4"/>
<evidence type="ECO:0000313" key="2">
    <source>
        <dbReference type="Proteomes" id="UP000054383"/>
    </source>
</evidence>
<keyword evidence="2" id="KW-1185">Reference proteome</keyword>
<dbReference type="EMBL" id="CVMT01000010">
    <property type="protein sequence ID" value="CRG91791.1"/>
    <property type="molecule type" value="Genomic_DNA"/>
</dbReference>
<protein>
    <submittedName>
        <fullName evidence="1">Isoleucine--tRNA ligase</fullName>
    </submittedName>
</protein>
<dbReference type="GO" id="GO:0016874">
    <property type="term" value="F:ligase activity"/>
    <property type="evidence" value="ECO:0007669"/>
    <property type="project" value="UniProtKB-KW"/>
</dbReference>
<dbReference type="Proteomes" id="UP000054383">
    <property type="component" value="Unassembled WGS sequence"/>
</dbReference>
<name>A0A0U1M9S4_TALIS</name>
<accession>A0A0U1M9S4</accession>
<reference evidence="1 2" key="1">
    <citation type="submission" date="2015-04" db="EMBL/GenBank/DDBJ databases">
        <authorList>
            <person name="Syromyatnikov M.Y."/>
            <person name="Popov V.N."/>
        </authorList>
    </citation>
    <scope>NUCLEOTIDE SEQUENCE [LARGE SCALE GENOMIC DNA]</scope>
    <source>
        <strain evidence="1">WF-38-12</strain>
    </source>
</reference>
<proteinExistence type="predicted"/>
<organism evidence="1 2">
    <name type="scientific">Talaromyces islandicus</name>
    <name type="common">Penicillium islandicum</name>
    <dbReference type="NCBI Taxonomy" id="28573"/>
    <lineage>
        <taxon>Eukaryota</taxon>
        <taxon>Fungi</taxon>
        <taxon>Dikarya</taxon>
        <taxon>Ascomycota</taxon>
        <taxon>Pezizomycotina</taxon>
        <taxon>Eurotiomycetes</taxon>
        <taxon>Eurotiomycetidae</taxon>
        <taxon>Eurotiales</taxon>
        <taxon>Trichocomaceae</taxon>
        <taxon>Talaromyces</taxon>
        <taxon>Talaromyces sect. Islandici</taxon>
    </lineage>
</organism>